<comment type="caution">
    <text evidence="1">The sequence shown here is derived from an EMBL/GenBank/DDBJ whole genome shotgun (WGS) entry which is preliminary data.</text>
</comment>
<protein>
    <recommendedName>
        <fullName evidence="3">HEAT repeat domain-containing protein</fullName>
    </recommendedName>
</protein>
<reference evidence="2" key="1">
    <citation type="journal article" date="2019" name="Int. J. Syst. Evol. Microbiol.">
        <title>The Global Catalogue of Microorganisms (GCM) 10K type strain sequencing project: providing services to taxonomists for standard genome sequencing and annotation.</title>
        <authorList>
            <consortium name="The Broad Institute Genomics Platform"/>
            <consortium name="The Broad Institute Genome Sequencing Center for Infectious Disease"/>
            <person name="Wu L."/>
            <person name="Ma J."/>
        </authorList>
    </citation>
    <scope>NUCLEOTIDE SEQUENCE [LARGE SCALE GENOMIC DNA]</scope>
    <source>
        <strain evidence="2">TISTR 1827</strain>
    </source>
</reference>
<gene>
    <name evidence="1" type="ORF">ACFSW5_01220</name>
</gene>
<name>A0ABW5QR45_9BACL</name>
<dbReference type="EMBL" id="JBHUMY010000001">
    <property type="protein sequence ID" value="MFD2658881.1"/>
    <property type="molecule type" value="Genomic_DNA"/>
</dbReference>
<dbReference type="Proteomes" id="UP001597493">
    <property type="component" value="Unassembled WGS sequence"/>
</dbReference>
<accession>A0ABW5QR45</accession>
<proteinExistence type="predicted"/>
<evidence type="ECO:0008006" key="3">
    <source>
        <dbReference type="Google" id="ProtNLM"/>
    </source>
</evidence>
<sequence length="300" mass="34583">MFPNMLDQYQIQLTRLLESEQYGRAKELLRFLLQCQGEDERHYEEWTSLLNWLEMAFPEAGDGDGAVAAPEQEDPDEEALIREQYLNPREQDEAYVQQVLYIMKNHPMPDQQLLALERCVYIQAPAIDEEIVEWLTGDPAIHPVVQFHALQCLRKRGASGKIELERMGETAELEIEKTPLSMDDFPAAVSQIIERVESVTESDDPTLPHFARELWKQSIQFLYGTTSFEWMIGGDEEWVDCYAAALHHVLLLTVYGKADDDFIRETYSITEPLRFRYEQACRTLRQVAALQPPGGNDSQP</sequence>
<keyword evidence="2" id="KW-1185">Reference proteome</keyword>
<evidence type="ECO:0000313" key="1">
    <source>
        <dbReference type="EMBL" id="MFD2658881.1"/>
    </source>
</evidence>
<dbReference type="RefSeq" id="WP_379268844.1">
    <property type="nucleotide sequence ID" value="NZ_JBHUGT010000050.1"/>
</dbReference>
<evidence type="ECO:0000313" key="2">
    <source>
        <dbReference type="Proteomes" id="UP001597493"/>
    </source>
</evidence>
<organism evidence="1 2">
    <name type="scientific">Paenibacillus thailandensis</name>
    <dbReference type="NCBI Taxonomy" id="393250"/>
    <lineage>
        <taxon>Bacteria</taxon>
        <taxon>Bacillati</taxon>
        <taxon>Bacillota</taxon>
        <taxon>Bacilli</taxon>
        <taxon>Bacillales</taxon>
        <taxon>Paenibacillaceae</taxon>
        <taxon>Paenibacillus</taxon>
    </lineage>
</organism>